<dbReference type="OrthoDB" id="10672867at2759"/>
<organism evidence="2 3">
    <name type="scientific">Agrocybe chaxingu</name>
    <dbReference type="NCBI Taxonomy" id="84603"/>
    <lineage>
        <taxon>Eukaryota</taxon>
        <taxon>Fungi</taxon>
        <taxon>Dikarya</taxon>
        <taxon>Basidiomycota</taxon>
        <taxon>Agaricomycotina</taxon>
        <taxon>Agaricomycetes</taxon>
        <taxon>Agaricomycetidae</taxon>
        <taxon>Agaricales</taxon>
        <taxon>Agaricineae</taxon>
        <taxon>Strophariaceae</taxon>
        <taxon>Agrocybe</taxon>
    </lineage>
</organism>
<gene>
    <name evidence="2" type="ORF">NLJ89_g8451</name>
</gene>
<feature type="compositionally biased region" description="Polar residues" evidence="1">
    <location>
        <begin position="299"/>
        <end position="311"/>
    </location>
</feature>
<evidence type="ECO:0000256" key="1">
    <source>
        <dbReference type="SAM" id="MobiDB-lite"/>
    </source>
</evidence>
<protein>
    <submittedName>
        <fullName evidence="2">Uncharacterized protein</fullName>
    </submittedName>
</protein>
<dbReference type="AlphaFoldDB" id="A0A9W8MSR1"/>
<proteinExistence type="predicted"/>
<evidence type="ECO:0000313" key="3">
    <source>
        <dbReference type="Proteomes" id="UP001148786"/>
    </source>
</evidence>
<dbReference type="EMBL" id="JANKHO010001147">
    <property type="protein sequence ID" value="KAJ3503396.1"/>
    <property type="molecule type" value="Genomic_DNA"/>
</dbReference>
<feature type="compositionally biased region" description="Low complexity" evidence="1">
    <location>
        <begin position="272"/>
        <end position="298"/>
    </location>
</feature>
<name>A0A9W8MSR1_9AGAR</name>
<sequence length="411" mass="43785">MSLQSSSSFDSDDDDSPRTTSHLQPTGGSSPNTPTRPVFTPPGPTHVSRATLSRTWTFPKGNVAQYATPKEEEKEPVDKFFGCLDDESDTYGSVPSSPSSYSYEKSKGLFSSGFKFAPEDDNASFFLPGNIGIPAEEKGDMRLSTVDEAEEDEDDSDNEARSEVGDDQDMFGEAGGIRITFTPPQEEEVKEERKQIQISPVKRTSPPPTLPALDFGSFDEEDETEDLGTVIPISFDRPLLQETEPSPPASPVPVSVPVIVTTPPSSIPRPTSPSARPASPSMIPRSTSPSSIPRVTTSKYSFSAPSNSEPRSPTPPKASPIRAVAASSSFVTPPNKRGGALPSFIPQSVSSPSPIRTMPAPAKPKVVPTSTFIRQPSRKPLLPSAAPKGQSGTNANGSTLIPQIASTCTSY</sequence>
<feature type="compositionally biased region" description="Acidic residues" evidence="1">
    <location>
        <begin position="217"/>
        <end position="226"/>
    </location>
</feature>
<feature type="region of interest" description="Disordered" evidence="1">
    <location>
        <begin position="1"/>
        <end position="49"/>
    </location>
</feature>
<accession>A0A9W8MSR1</accession>
<comment type="caution">
    <text evidence="2">The sequence shown here is derived from an EMBL/GenBank/DDBJ whole genome shotgun (WGS) entry which is preliminary data.</text>
</comment>
<feature type="region of interest" description="Disordered" evidence="1">
    <location>
        <begin position="127"/>
        <end position="411"/>
    </location>
</feature>
<reference evidence="2" key="1">
    <citation type="submission" date="2022-07" db="EMBL/GenBank/DDBJ databases">
        <title>Genome Sequence of Agrocybe chaxingu.</title>
        <authorList>
            <person name="Buettner E."/>
        </authorList>
    </citation>
    <scope>NUCLEOTIDE SEQUENCE</scope>
    <source>
        <strain evidence="2">MP-N11</strain>
    </source>
</reference>
<keyword evidence="3" id="KW-1185">Reference proteome</keyword>
<feature type="compositionally biased region" description="Polar residues" evidence="1">
    <location>
        <begin position="390"/>
        <end position="411"/>
    </location>
</feature>
<feature type="compositionally biased region" description="Low complexity" evidence="1">
    <location>
        <begin position="93"/>
        <end position="103"/>
    </location>
</feature>
<feature type="compositionally biased region" description="Polar residues" evidence="1">
    <location>
        <begin position="345"/>
        <end position="354"/>
    </location>
</feature>
<feature type="compositionally biased region" description="Low complexity" evidence="1">
    <location>
        <begin position="252"/>
        <end position="264"/>
    </location>
</feature>
<feature type="compositionally biased region" description="Acidic residues" evidence="1">
    <location>
        <begin position="147"/>
        <end position="157"/>
    </location>
</feature>
<feature type="compositionally biased region" description="Polar residues" evidence="1">
    <location>
        <begin position="18"/>
        <end position="35"/>
    </location>
</feature>
<evidence type="ECO:0000313" key="2">
    <source>
        <dbReference type="EMBL" id="KAJ3503396.1"/>
    </source>
</evidence>
<dbReference type="Proteomes" id="UP001148786">
    <property type="component" value="Unassembled WGS sequence"/>
</dbReference>
<feature type="region of interest" description="Disordered" evidence="1">
    <location>
        <begin position="85"/>
        <end position="104"/>
    </location>
</feature>